<comment type="caution">
    <text evidence="3">The sequence shown here is derived from an EMBL/GenBank/DDBJ whole genome shotgun (WGS) entry which is preliminary data.</text>
</comment>
<name>X1M379_9ZZZZ</name>
<evidence type="ECO:0000313" key="3">
    <source>
        <dbReference type="EMBL" id="GAI09115.1"/>
    </source>
</evidence>
<dbReference type="InterPro" id="IPR025517">
    <property type="entry name" value="DUF4405"/>
</dbReference>
<accession>X1M379</accession>
<dbReference type="InterPro" id="IPR016174">
    <property type="entry name" value="Di-haem_cyt_TM"/>
</dbReference>
<sequence length="104" mass="11630">MKYGRPIKVKVYARAVVAIMLITVWSLVALTGLLLWLAPSGPRSGKQLLLLELTKSEWGDIHFWIAVATVVVTVVHLIIDWKALRGVIRYLTTVHRGPTLNSTK</sequence>
<dbReference type="EMBL" id="BARV01003593">
    <property type="protein sequence ID" value="GAI09115.1"/>
    <property type="molecule type" value="Genomic_DNA"/>
</dbReference>
<evidence type="ECO:0000259" key="2">
    <source>
        <dbReference type="Pfam" id="PF14358"/>
    </source>
</evidence>
<reference evidence="3" key="1">
    <citation type="journal article" date="2014" name="Front. Microbiol.">
        <title>High frequency of phylogenetically diverse reductive dehalogenase-homologous genes in deep subseafloor sedimentary metagenomes.</title>
        <authorList>
            <person name="Kawai M."/>
            <person name="Futagami T."/>
            <person name="Toyoda A."/>
            <person name="Takaki Y."/>
            <person name="Nishi S."/>
            <person name="Hori S."/>
            <person name="Arai W."/>
            <person name="Tsubouchi T."/>
            <person name="Morono Y."/>
            <person name="Uchiyama I."/>
            <person name="Ito T."/>
            <person name="Fujiyama A."/>
            <person name="Inagaki F."/>
            <person name="Takami H."/>
        </authorList>
    </citation>
    <scope>NUCLEOTIDE SEQUENCE</scope>
    <source>
        <strain evidence="3">Expedition CK06-06</strain>
    </source>
</reference>
<gene>
    <name evidence="3" type="ORF">S06H3_08494</name>
</gene>
<dbReference type="GO" id="GO:0022904">
    <property type="term" value="P:respiratory electron transport chain"/>
    <property type="evidence" value="ECO:0007669"/>
    <property type="project" value="InterPro"/>
</dbReference>
<feature type="domain" description="Flavinylation-associated cytochrome" evidence="2">
    <location>
        <begin position="17"/>
        <end position="81"/>
    </location>
</feature>
<dbReference type="AlphaFoldDB" id="X1M379"/>
<keyword evidence="1" id="KW-0472">Membrane</keyword>
<dbReference type="Pfam" id="PF14358">
    <property type="entry name" value="DUF4405"/>
    <property type="match status" value="1"/>
</dbReference>
<evidence type="ECO:0000256" key="1">
    <source>
        <dbReference type="SAM" id="Phobius"/>
    </source>
</evidence>
<protein>
    <recommendedName>
        <fullName evidence="2">Flavinylation-associated cytochrome domain-containing protein</fullName>
    </recommendedName>
</protein>
<dbReference type="GO" id="GO:0016020">
    <property type="term" value="C:membrane"/>
    <property type="evidence" value="ECO:0007669"/>
    <property type="project" value="InterPro"/>
</dbReference>
<dbReference type="SUPFAM" id="SSF81342">
    <property type="entry name" value="Transmembrane di-heme cytochromes"/>
    <property type="match status" value="1"/>
</dbReference>
<keyword evidence="1" id="KW-1133">Transmembrane helix</keyword>
<feature type="transmembrane region" description="Helical" evidence="1">
    <location>
        <begin position="12"/>
        <end position="38"/>
    </location>
</feature>
<proteinExistence type="predicted"/>
<feature type="transmembrane region" description="Helical" evidence="1">
    <location>
        <begin position="61"/>
        <end position="79"/>
    </location>
</feature>
<organism evidence="3">
    <name type="scientific">marine sediment metagenome</name>
    <dbReference type="NCBI Taxonomy" id="412755"/>
    <lineage>
        <taxon>unclassified sequences</taxon>
        <taxon>metagenomes</taxon>
        <taxon>ecological metagenomes</taxon>
    </lineage>
</organism>
<keyword evidence="1" id="KW-0812">Transmembrane</keyword>